<proteinExistence type="predicted"/>
<sequence length="117" mass="13151">MTPHEDIPVVANDEAENCDAPPPRLSSCTHLGQRSWETGATARRQRTGLFWNSPSSRSAFVPEKWQEERLDRITINVYVQIINISAHPHRASPNNIALITVLAISFTYRESHEACLG</sequence>
<reference evidence="2 3" key="1">
    <citation type="journal article" date="2019" name="Sci. Rep.">
        <title>Orb-weaving spider Araneus ventricosus genome elucidates the spidroin gene catalogue.</title>
        <authorList>
            <person name="Kono N."/>
            <person name="Nakamura H."/>
            <person name="Ohtoshi R."/>
            <person name="Moran D.A.P."/>
            <person name="Shinohara A."/>
            <person name="Yoshida Y."/>
            <person name="Fujiwara M."/>
            <person name="Mori M."/>
            <person name="Tomita M."/>
            <person name="Arakawa K."/>
        </authorList>
    </citation>
    <scope>NUCLEOTIDE SEQUENCE [LARGE SCALE GENOMIC DNA]</scope>
</reference>
<evidence type="ECO:0000313" key="2">
    <source>
        <dbReference type="EMBL" id="GBN24011.1"/>
    </source>
</evidence>
<dbReference type="AlphaFoldDB" id="A0A4Y2MA81"/>
<dbReference type="EMBL" id="BGPR01007067">
    <property type="protein sequence ID" value="GBN24011.1"/>
    <property type="molecule type" value="Genomic_DNA"/>
</dbReference>
<dbReference type="Proteomes" id="UP000499080">
    <property type="component" value="Unassembled WGS sequence"/>
</dbReference>
<organism evidence="2 3">
    <name type="scientific">Araneus ventricosus</name>
    <name type="common">Orbweaver spider</name>
    <name type="synonym">Epeira ventricosa</name>
    <dbReference type="NCBI Taxonomy" id="182803"/>
    <lineage>
        <taxon>Eukaryota</taxon>
        <taxon>Metazoa</taxon>
        <taxon>Ecdysozoa</taxon>
        <taxon>Arthropoda</taxon>
        <taxon>Chelicerata</taxon>
        <taxon>Arachnida</taxon>
        <taxon>Araneae</taxon>
        <taxon>Araneomorphae</taxon>
        <taxon>Entelegynae</taxon>
        <taxon>Araneoidea</taxon>
        <taxon>Araneidae</taxon>
        <taxon>Araneus</taxon>
    </lineage>
</organism>
<protein>
    <submittedName>
        <fullName evidence="2">Uncharacterized protein</fullName>
    </submittedName>
</protein>
<keyword evidence="3" id="KW-1185">Reference proteome</keyword>
<name>A0A4Y2MA81_ARAVE</name>
<evidence type="ECO:0000256" key="1">
    <source>
        <dbReference type="SAM" id="MobiDB-lite"/>
    </source>
</evidence>
<comment type="caution">
    <text evidence="2">The sequence shown here is derived from an EMBL/GenBank/DDBJ whole genome shotgun (WGS) entry which is preliminary data.</text>
</comment>
<accession>A0A4Y2MA81</accession>
<evidence type="ECO:0000313" key="3">
    <source>
        <dbReference type="Proteomes" id="UP000499080"/>
    </source>
</evidence>
<gene>
    <name evidence="2" type="ORF">AVEN_45480_1</name>
</gene>
<feature type="region of interest" description="Disordered" evidence="1">
    <location>
        <begin position="1"/>
        <end position="24"/>
    </location>
</feature>